<evidence type="ECO:0000256" key="1">
    <source>
        <dbReference type="SAM" id="SignalP"/>
    </source>
</evidence>
<proteinExistence type="predicted"/>
<feature type="domain" description="DUF4185" evidence="2">
    <location>
        <begin position="185"/>
        <end position="319"/>
    </location>
</feature>
<reference evidence="4" key="3">
    <citation type="submission" date="2025-08" db="UniProtKB">
        <authorList>
            <consortium name="RefSeq"/>
        </authorList>
    </citation>
    <scope>IDENTIFICATION</scope>
    <source>
        <strain evidence="4">CBS 342.82</strain>
    </source>
</reference>
<dbReference type="OrthoDB" id="2583188at2759"/>
<dbReference type="InterPro" id="IPR025442">
    <property type="entry name" value="DUF4185"/>
</dbReference>
<dbReference type="GeneID" id="54363019"/>
<evidence type="ECO:0000259" key="2">
    <source>
        <dbReference type="Pfam" id="PF13810"/>
    </source>
</evidence>
<reference evidence="4" key="2">
    <citation type="submission" date="2020-04" db="EMBL/GenBank/DDBJ databases">
        <authorList>
            <consortium name="NCBI Genome Project"/>
        </authorList>
    </citation>
    <scope>NUCLEOTIDE SEQUENCE</scope>
    <source>
        <strain evidence="4">CBS 342.82</strain>
    </source>
</reference>
<gene>
    <name evidence="4" type="ORF">K489DRAFT_381816</name>
</gene>
<name>A0A6J3M1B9_9PEZI</name>
<dbReference type="Proteomes" id="UP000504637">
    <property type="component" value="Unplaced"/>
</dbReference>
<keyword evidence="3" id="KW-1185">Reference proteome</keyword>
<dbReference type="Pfam" id="PF13810">
    <property type="entry name" value="DUF4185"/>
    <property type="match status" value="1"/>
</dbReference>
<evidence type="ECO:0000313" key="3">
    <source>
        <dbReference type="Proteomes" id="UP000504637"/>
    </source>
</evidence>
<organism evidence="4">
    <name type="scientific">Dissoconium aciculare CBS 342.82</name>
    <dbReference type="NCBI Taxonomy" id="1314786"/>
    <lineage>
        <taxon>Eukaryota</taxon>
        <taxon>Fungi</taxon>
        <taxon>Dikarya</taxon>
        <taxon>Ascomycota</taxon>
        <taxon>Pezizomycotina</taxon>
        <taxon>Dothideomycetes</taxon>
        <taxon>Dothideomycetidae</taxon>
        <taxon>Mycosphaerellales</taxon>
        <taxon>Dissoconiaceae</taxon>
        <taxon>Dissoconium</taxon>
    </lineage>
</organism>
<reference evidence="4" key="1">
    <citation type="submission" date="2020-01" db="EMBL/GenBank/DDBJ databases">
        <authorList>
            <consortium name="DOE Joint Genome Institute"/>
            <person name="Haridas S."/>
            <person name="Albert R."/>
            <person name="Binder M."/>
            <person name="Bloem J."/>
            <person name="Labutti K."/>
            <person name="Salamov A."/>
            <person name="Andreopoulos B."/>
            <person name="Baker S.E."/>
            <person name="Barry K."/>
            <person name="Bills G."/>
            <person name="Bluhm B.H."/>
            <person name="Cannon C."/>
            <person name="Castanera R."/>
            <person name="Culley D.E."/>
            <person name="Daum C."/>
            <person name="Ezra D."/>
            <person name="Gonzalez J.B."/>
            <person name="Henrissat B."/>
            <person name="Kuo A."/>
            <person name="Liang C."/>
            <person name="Lipzen A."/>
            <person name="Lutzoni F."/>
            <person name="Magnuson J."/>
            <person name="Mondo S."/>
            <person name="Nolan M."/>
            <person name="Ohm R."/>
            <person name="Pangilinan J."/>
            <person name="Park H.-J."/>
            <person name="Ramirez L."/>
            <person name="Alfaro M."/>
            <person name="Sun H."/>
            <person name="Tritt A."/>
            <person name="Yoshinaga Y."/>
            <person name="Zwiers L.-H."/>
            <person name="Turgeon B.G."/>
            <person name="Goodwin S.B."/>
            <person name="Spatafora J.W."/>
            <person name="Crous P.W."/>
            <person name="Grigoriev I.V."/>
        </authorList>
    </citation>
    <scope>NUCLEOTIDE SEQUENCE</scope>
    <source>
        <strain evidence="4">CBS 342.82</strain>
    </source>
</reference>
<evidence type="ECO:0000313" key="4">
    <source>
        <dbReference type="RefSeq" id="XP_033458852.1"/>
    </source>
</evidence>
<protein>
    <recommendedName>
        <fullName evidence="2">DUF4185 domain-containing protein</fullName>
    </recommendedName>
</protein>
<keyword evidence="1" id="KW-0732">Signal</keyword>
<accession>A0A6J3M1B9</accession>
<dbReference type="RefSeq" id="XP_033458852.1">
    <property type="nucleotide sequence ID" value="XM_033605219.1"/>
</dbReference>
<feature type="chain" id="PRO_5027000736" description="DUF4185 domain-containing protein" evidence="1">
    <location>
        <begin position="17"/>
        <end position="353"/>
    </location>
</feature>
<dbReference type="AlphaFoldDB" id="A0A6J3M1B9"/>
<sequence>MAFSLIILSCALPALGGVIAERAPTVSAQFLGNYTNAYNPSTSRDLGFTGKIGGSVINSFGDTGLCRPGQVCPPISANSAGLGLSPVSYKDTPDSSKPSQFCKYFDYEPADKWGMGITNVVPISATAGVIFTLPNYRGPGTPYGGSIVGAGTGIVTIDGKTGTPTCLRTSHYIWDGPTEPWYGDHSAFLDADGVYVYAMGGSNTTNSKGSYLWMARVPVGQTFNTSAYQYWNGFVYGNARIKALQQYSLIDTNSKSVQDGGQGQVKYNRYLGKFVYVYTPASGLSTEVRMRTSSNPQGPWSDYTTIYDSSKSCSGLTYGIVYDDNWYANDQSVIIRYTCSAAFQQSVKITFTK</sequence>
<feature type="signal peptide" evidence="1">
    <location>
        <begin position="1"/>
        <end position="16"/>
    </location>
</feature>